<gene>
    <name evidence="1" type="ORF">Dfulv_11385</name>
</gene>
<organism evidence="1 2">
    <name type="scientific">Dactylosporangium fulvum</name>
    <dbReference type="NCBI Taxonomy" id="53359"/>
    <lineage>
        <taxon>Bacteria</taxon>
        <taxon>Bacillati</taxon>
        <taxon>Actinomycetota</taxon>
        <taxon>Actinomycetes</taxon>
        <taxon>Micromonosporales</taxon>
        <taxon>Micromonosporaceae</taxon>
        <taxon>Dactylosporangium</taxon>
    </lineage>
</organism>
<name>A0ABY5W5P2_9ACTN</name>
<accession>A0ABY5W5P2</accession>
<evidence type="ECO:0000313" key="1">
    <source>
        <dbReference type="EMBL" id="UWP84789.1"/>
    </source>
</evidence>
<sequence>MTSMKIVMGGEQRFVAVVFRGDAAASERLWVCVRGGHAPAHSSWSGCWSGTKAITGPDLQQFLERLDEKVTQGGRSGPFGPYLDEHYFFDGWDSWGSGIPSPLASSVPDEILANAGLALSIAELVSGVFGAE</sequence>
<evidence type="ECO:0000313" key="2">
    <source>
        <dbReference type="Proteomes" id="UP001059617"/>
    </source>
</evidence>
<reference evidence="1" key="2">
    <citation type="submission" date="2022-09" db="EMBL/GenBank/DDBJ databases">
        <title>Biosynthetic gene clusters of Dactylosporangioum fulvum.</title>
        <authorList>
            <person name="Caradec T."/>
        </authorList>
    </citation>
    <scope>NUCLEOTIDE SEQUENCE</scope>
    <source>
        <strain evidence="1">NRRL B-16292</strain>
    </source>
</reference>
<proteinExistence type="predicted"/>
<protein>
    <submittedName>
        <fullName evidence="1">Uncharacterized protein</fullName>
    </submittedName>
</protein>
<dbReference type="Proteomes" id="UP001059617">
    <property type="component" value="Chromosome"/>
</dbReference>
<reference evidence="1" key="1">
    <citation type="submission" date="2021-04" db="EMBL/GenBank/DDBJ databases">
        <authorList>
            <person name="Hartkoorn R.C."/>
            <person name="Beaudoing E."/>
            <person name="Hot D."/>
        </authorList>
    </citation>
    <scope>NUCLEOTIDE SEQUENCE</scope>
    <source>
        <strain evidence="1">NRRL B-16292</strain>
    </source>
</reference>
<dbReference type="EMBL" id="CP073720">
    <property type="protein sequence ID" value="UWP84789.1"/>
    <property type="molecule type" value="Genomic_DNA"/>
</dbReference>
<dbReference type="RefSeq" id="WP_259862750.1">
    <property type="nucleotide sequence ID" value="NZ_BAAAST010000011.1"/>
</dbReference>
<keyword evidence="2" id="KW-1185">Reference proteome</keyword>